<organism evidence="1 2">
    <name type="scientific">Oikopleura dioica</name>
    <name type="common">Tunicate</name>
    <dbReference type="NCBI Taxonomy" id="34765"/>
    <lineage>
        <taxon>Eukaryota</taxon>
        <taxon>Metazoa</taxon>
        <taxon>Chordata</taxon>
        <taxon>Tunicata</taxon>
        <taxon>Appendicularia</taxon>
        <taxon>Copelata</taxon>
        <taxon>Oikopleuridae</taxon>
        <taxon>Oikopleura</taxon>
    </lineage>
</organism>
<name>A0ABN7T1C8_OIKDI</name>
<protein>
    <submittedName>
        <fullName evidence="1">Oidioi.mRNA.OKI2018_I69.chr2.g5217.t1.cds</fullName>
    </submittedName>
</protein>
<dbReference type="EMBL" id="OU015567">
    <property type="protein sequence ID" value="CAG5110862.1"/>
    <property type="molecule type" value="Genomic_DNA"/>
</dbReference>
<gene>
    <name evidence="1" type="ORF">OKIOD_LOCUS13982</name>
</gene>
<evidence type="ECO:0000313" key="2">
    <source>
        <dbReference type="Proteomes" id="UP001158576"/>
    </source>
</evidence>
<accession>A0ABN7T1C8</accession>
<evidence type="ECO:0000313" key="1">
    <source>
        <dbReference type="EMBL" id="CAG5110862.1"/>
    </source>
</evidence>
<dbReference type="Proteomes" id="UP001158576">
    <property type="component" value="Chromosome 2"/>
</dbReference>
<reference evidence="1 2" key="1">
    <citation type="submission" date="2021-04" db="EMBL/GenBank/DDBJ databases">
        <authorList>
            <person name="Bliznina A."/>
        </authorList>
    </citation>
    <scope>NUCLEOTIDE SEQUENCE [LARGE SCALE GENOMIC DNA]</scope>
</reference>
<sequence length="77" mass="8419">MPVLPAVGLMRAGNVCGLLRPLSNQISFLGQRSFAALFYPFSSSFYVTGTAPKQHQTDHQAHEELLKQVQSSIKSGK</sequence>
<proteinExistence type="predicted"/>
<keyword evidence="2" id="KW-1185">Reference proteome</keyword>